<dbReference type="RefSeq" id="WP_175122302.1">
    <property type="nucleotide sequence ID" value="NZ_CADIJM010000002.1"/>
</dbReference>
<gene>
    <name evidence="1" type="ORF">LMG26690_01300</name>
</gene>
<evidence type="ECO:0000313" key="1">
    <source>
        <dbReference type="EMBL" id="CAB3675465.1"/>
    </source>
</evidence>
<sequence>MNGIDFILRDRTGWTPPVPLPRRRLRWADPKQEAMRPEELAFIKDAKGRLTAKDLGECYGVSPQTISNIWSGRCPAVPVPRPTRVRLERK</sequence>
<reference evidence="1 2" key="1">
    <citation type="submission" date="2020-04" db="EMBL/GenBank/DDBJ databases">
        <authorList>
            <person name="De Canck E."/>
        </authorList>
    </citation>
    <scope>NUCLEOTIDE SEQUENCE [LARGE SCALE GENOMIC DNA]</scope>
    <source>
        <strain evidence="1 2">LMG 26690</strain>
    </source>
</reference>
<dbReference type="Proteomes" id="UP000494214">
    <property type="component" value="Unassembled WGS sequence"/>
</dbReference>
<keyword evidence="2" id="KW-1185">Reference proteome</keyword>
<accession>A0A6S6ZDW4</accession>
<evidence type="ECO:0000313" key="2">
    <source>
        <dbReference type="Proteomes" id="UP000494214"/>
    </source>
</evidence>
<dbReference type="EMBL" id="CADIJM010000002">
    <property type="protein sequence ID" value="CAB3675465.1"/>
    <property type="molecule type" value="Genomic_DNA"/>
</dbReference>
<proteinExistence type="predicted"/>
<organism evidence="1 2">
    <name type="scientific">Achromobacter animicus</name>
    <dbReference type="NCBI Taxonomy" id="1389935"/>
    <lineage>
        <taxon>Bacteria</taxon>
        <taxon>Pseudomonadati</taxon>
        <taxon>Pseudomonadota</taxon>
        <taxon>Betaproteobacteria</taxon>
        <taxon>Burkholderiales</taxon>
        <taxon>Alcaligenaceae</taxon>
        <taxon>Achromobacter</taxon>
    </lineage>
</organism>
<name>A0A6S6ZDW4_9BURK</name>
<dbReference type="AlphaFoldDB" id="A0A6S6ZDW4"/>
<protein>
    <submittedName>
        <fullName evidence="1">Uncharacterized protein</fullName>
    </submittedName>
</protein>